<dbReference type="NCBIfam" id="TIGR03943">
    <property type="entry name" value="TIGR03943 family putative permease subunit"/>
    <property type="match status" value="1"/>
</dbReference>
<dbReference type="OrthoDB" id="359029at2"/>
<dbReference type="Proteomes" id="UP000178953">
    <property type="component" value="Unassembled WGS sequence"/>
</dbReference>
<evidence type="ECO:0000256" key="2">
    <source>
        <dbReference type="SAM" id="Phobius"/>
    </source>
</evidence>
<evidence type="ECO:0000259" key="4">
    <source>
        <dbReference type="Pfam" id="PF21537"/>
    </source>
</evidence>
<comment type="caution">
    <text evidence="5">The sequence shown here is derived from an EMBL/GenBank/DDBJ whole genome shotgun (WGS) entry which is preliminary data.</text>
</comment>
<accession>A0A1E8Q405</accession>
<keyword evidence="2" id="KW-0472">Membrane</keyword>
<dbReference type="InterPro" id="IPR052955">
    <property type="entry name" value="UPF0703_membrane_permease"/>
</dbReference>
<dbReference type="AlphaFoldDB" id="A0A1E8Q405"/>
<dbReference type="EMBL" id="MCHX01000037">
    <property type="protein sequence ID" value="OFJ52614.1"/>
    <property type="molecule type" value="Genomic_DNA"/>
</dbReference>
<sequence>MNRFVQHLVLVLVGASVAVMLVKGTYLNYVKPALLPWLAIAAAVLIVLGAAALYRDVRGTTHVDDGHGHGHGQRGRLVWLLLLPIALIAFVVPPPLDARGATAAPPSATAPSPRAFPPLPPGPAPTVPVPEVVMRAAADPAKSLDGRTITMSGFTLHYPDGVYLARVVIVCCAADAQLARVRLAGPAAGSAAAFGEQTWVEVRGRVEPGSARAENDFIPTVSADAVTHIDEPKNTYAY</sequence>
<dbReference type="Pfam" id="PF21537">
    <property type="entry name" value="DUF1980_C"/>
    <property type="match status" value="1"/>
</dbReference>
<dbReference type="PANTHER" id="PTHR40047:SF1">
    <property type="entry name" value="UPF0703 PROTEIN YCGQ"/>
    <property type="match status" value="1"/>
</dbReference>
<dbReference type="InterPro" id="IPR048447">
    <property type="entry name" value="DUF1980_C"/>
</dbReference>
<feature type="transmembrane region" description="Helical" evidence="2">
    <location>
        <begin position="34"/>
        <end position="54"/>
    </location>
</feature>
<evidence type="ECO:0000256" key="1">
    <source>
        <dbReference type="SAM" id="MobiDB-lite"/>
    </source>
</evidence>
<evidence type="ECO:0000259" key="3">
    <source>
        <dbReference type="Pfam" id="PF09323"/>
    </source>
</evidence>
<dbReference type="RefSeq" id="WP_070354240.1">
    <property type="nucleotide sequence ID" value="NZ_CP043474.1"/>
</dbReference>
<dbReference type="InterPro" id="IPR015402">
    <property type="entry name" value="DUF1980"/>
</dbReference>
<proteinExistence type="predicted"/>
<protein>
    <submittedName>
        <fullName evidence="5">TIGR03943 family protein</fullName>
    </submittedName>
</protein>
<organism evidence="5 6">
    <name type="scientific">Mycolicibacterium grossiae</name>
    <dbReference type="NCBI Taxonomy" id="1552759"/>
    <lineage>
        <taxon>Bacteria</taxon>
        <taxon>Bacillati</taxon>
        <taxon>Actinomycetota</taxon>
        <taxon>Actinomycetes</taxon>
        <taxon>Mycobacteriales</taxon>
        <taxon>Mycobacteriaceae</taxon>
        <taxon>Mycolicibacterium</taxon>
    </lineage>
</organism>
<gene>
    <name evidence="5" type="ORF">BEL07_16680</name>
</gene>
<keyword evidence="2" id="KW-1133">Transmembrane helix</keyword>
<feature type="region of interest" description="Disordered" evidence="1">
    <location>
        <begin position="101"/>
        <end position="122"/>
    </location>
</feature>
<evidence type="ECO:0000313" key="6">
    <source>
        <dbReference type="Proteomes" id="UP000178953"/>
    </source>
</evidence>
<keyword evidence="2" id="KW-0812">Transmembrane</keyword>
<feature type="compositionally biased region" description="Low complexity" evidence="1">
    <location>
        <begin position="101"/>
        <end position="113"/>
    </location>
</feature>
<feature type="domain" description="DUF1980" evidence="3">
    <location>
        <begin position="6"/>
        <end position="97"/>
    </location>
</feature>
<dbReference type="PANTHER" id="PTHR40047">
    <property type="entry name" value="UPF0703 PROTEIN YCGQ"/>
    <property type="match status" value="1"/>
</dbReference>
<feature type="transmembrane region" description="Helical" evidence="2">
    <location>
        <begin position="77"/>
        <end position="96"/>
    </location>
</feature>
<evidence type="ECO:0000313" key="5">
    <source>
        <dbReference type="EMBL" id="OFJ52614.1"/>
    </source>
</evidence>
<reference evidence="5 6" key="1">
    <citation type="submission" date="2016-09" db="EMBL/GenBank/DDBJ databases">
        <title>genome sequence of Mycobacterium sp. 739 SCH.</title>
        <authorList>
            <person name="Greninger A.L."/>
            <person name="Qin X."/>
            <person name="Jerome K."/>
            <person name="Vora S."/>
            <person name="Quinn K."/>
        </authorList>
    </citation>
    <scope>NUCLEOTIDE SEQUENCE [LARGE SCALE GENOMIC DNA]</scope>
    <source>
        <strain evidence="5 6">SCH</strain>
    </source>
</reference>
<dbReference type="InterPro" id="IPR048493">
    <property type="entry name" value="DUF1980_N"/>
</dbReference>
<feature type="domain" description="DUF1980" evidence="4">
    <location>
        <begin position="141"/>
        <end position="238"/>
    </location>
</feature>
<name>A0A1E8Q405_9MYCO</name>
<keyword evidence="6" id="KW-1185">Reference proteome</keyword>
<dbReference type="Pfam" id="PF09323">
    <property type="entry name" value="DUF1980"/>
    <property type="match status" value="1"/>
</dbReference>